<gene>
    <name evidence="1" type="ORF">ABIA52_003801</name>
</gene>
<evidence type="ECO:0000313" key="2">
    <source>
        <dbReference type="Proteomes" id="UP001620520"/>
    </source>
</evidence>
<dbReference type="Proteomes" id="UP001620520">
    <property type="component" value="Unassembled WGS sequence"/>
</dbReference>
<reference evidence="1 2" key="1">
    <citation type="submission" date="2024-10" db="EMBL/GenBank/DDBJ databases">
        <title>Novel secondary metabolite-producing bacteria for plant disease control.</title>
        <authorList>
            <person name="Chevrette M."/>
        </authorList>
    </citation>
    <scope>NUCLEOTIDE SEQUENCE [LARGE SCALE GENOMIC DNA]</scope>
    <source>
        <strain evidence="1 2">J30 TE3557</strain>
    </source>
</reference>
<protein>
    <submittedName>
        <fullName evidence="1">Macrodomain Ter protein organizer (MatP/YcbG family)</fullName>
    </submittedName>
</protein>
<keyword evidence="2" id="KW-1185">Reference proteome</keyword>
<proteinExistence type="predicted"/>
<comment type="caution">
    <text evidence="1">The sequence shown here is derived from an EMBL/GenBank/DDBJ whole genome shotgun (WGS) entry which is preliminary data.</text>
</comment>
<accession>A0ABW8NBF1</accession>
<organism evidence="1 2">
    <name type="scientific">Paenarthrobacter histidinolovorans</name>
    <dbReference type="NCBI Taxonomy" id="43664"/>
    <lineage>
        <taxon>Bacteria</taxon>
        <taxon>Bacillati</taxon>
        <taxon>Actinomycetota</taxon>
        <taxon>Actinomycetes</taxon>
        <taxon>Micrococcales</taxon>
        <taxon>Micrococcaceae</taxon>
        <taxon>Paenarthrobacter</taxon>
    </lineage>
</organism>
<sequence length="53" mass="5773">MGSLSKDAGKDAVKARILLHLVSGLVQAVRCRRLSLFEAEKDLKRACSLMTGE</sequence>
<dbReference type="EMBL" id="JBIYEW010000003">
    <property type="protein sequence ID" value="MFK4640912.1"/>
    <property type="molecule type" value="Genomic_DNA"/>
</dbReference>
<evidence type="ECO:0000313" key="1">
    <source>
        <dbReference type="EMBL" id="MFK4640912.1"/>
    </source>
</evidence>
<name>A0ABW8NBF1_9MICC</name>